<evidence type="ECO:0000313" key="4">
    <source>
        <dbReference type="Proteomes" id="UP000029833"/>
    </source>
</evidence>
<feature type="region of interest" description="Disordered" evidence="1">
    <location>
        <begin position="132"/>
        <end position="165"/>
    </location>
</feature>
<dbReference type="Pfam" id="PF14024">
    <property type="entry name" value="DUF4240"/>
    <property type="match status" value="1"/>
</dbReference>
<evidence type="ECO:0000256" key="1">
    <source>
        <dbReference type="SAM" id="MobiDB-lite"/>
    </source>
</evidence>
<accession>A0A0A0BEF8</accession>
<dbReference type="EMBL" id="AXNT01000005">
    <property type="protein sequence ID" value="KGM03736.1"/>
    <property type="molecule type" value="Genomic_DNA"/>
</dbReference>
<evidence type="ECO:0000259" key="2">
    <source>
        <dbReference type="Pfam" id="PF14024"/>
    </source>
</evidence>
<dbReference type="AlphaFoldDB" id="A0A0A0BEF8"/>
<evidence type="ECO:0000313" key="3">
    <source>
        <dbReference type="EMBL" id="KGM03736.1"/>
    </source>
</evidence>
<gene>
    <name evidence="3" type="ORF">Q760_13550</name>
</gene>
<reference evidence="3 4" key="1">
    <citation type="submission" date="2013-10" db="EMBL/GenBank/DDBJ databases">
        <authorList>
            <person name="Wang G."/>
            <person name="Zhuang W."/>
        </authorList>
    </citation>
    <scope>NUCLEOTIDE SEQUENCE [LARGE SCALE GENOMIC DNA]</scope>
    <source>
        <strain evidence="3 4">DSM 20118</strain>
    </source>
</reference>
<name>A0A0A0BEF8_9CELL</name>
<feature type="domain" description="DUF4240" evidence="2">
    <location>
        <begin position="1"/>
        <end position="131"/>
    </location>
</feature>
<protein>
    <recommendedName>
        <fullName evidence="2">DUF4240 domain-containing protein</fullName>
    </recommendedName>
</protein>
<comment type="caution">
    <text evidence="3">The sequence shown here is derived from an EMBL/GenBank/DDBJ whole genome shotgun (WGS) entry which is preliminary data.</text>
</comment>
<dbReference type="Proteomes" id="UP000029833">
    <property type="component" value="Unassembled WGS sequence"/>
</dbReference>
<dbReference type="OrthoDB" id="6200718at2"/>
<dbReference type="STRING" id="1408250.Q760_13550"/>
<dbReference type="InterPro" id="IPR025334">
    <property type="entry name" value="DUF4240"/>
</dbReference>
<dbReference type="RefSeq" id="WP_034624697.1">
    <property type="nucleotide sequence ID" value="NZ_AXNT01000005.1"/>
</dbReference>
<proteinExistence type="predicted"/>
<organism evidence="3 4">
    <name type="scientific">Cellulomonas cellasea DSM 20118</name>
    <dbReference type="NCBI Taxonomy" id="1408250"/>
    <lineage>
        <taxon>Bacteria</taxon>
        <taxon>Bacillati</taxon>
        <taxon>Actinomycetota</taxon>
        <taxon>Actinomycetes</taxon>
        <taxon>Micrococcales</taxon>
        <taxon>Cellulomonadaceae</taxon>
        <taxon>Cellulomonas</taxon>
    </lineage>
</organism>
<sequence>MDTEAYWQLVDEARTRTRKGPDAAPDADDVADSLRAVLVERGVEAARAADAAYDELVATVHGPRLWGAAYLIGGGCSDDGFDYFLGWLVAQGREVFERAAQDPDSLADVVDEDTEAECEDMLAAAWDAYEELTGEEFPEDEEADEDGDDDADDEPAAEPFWDFDDEAEMRIRYPRLAAMFLED</sequence>
<keyword evidence="4" id="KW-1185">Reference proteome</keyword>